<dbReference type="RefSeq" id="WP_031419992.1">
    <property type="nucleotide sequence ID" value="NZ_JBBFBB010000075.1"/>
</dbReference>
<dbReference type="EMBL" id="DACQKT010000050">
    <property type="protein sequence ID" value="HAS6680367.1"/>
    <property type="molecule type" value="Genomic_DNA"/>
</dbReference>
<accession>A0A8H9K3Y2</accession>
<evidence type="ECO:0000313" key="1">
    <source>
        <dbReference type="EMBL" id="HAS6680367.1"/>
    </source>
</evidence>
<organism evidence="1">
    <name type="scientific">Vibrio parahaemolyticus</name>
    <dbReference type="NCBI Taxonomy" id="670"/>
    <lineage>
        <taxon>Bacteria</taxon>
        <taxon>Pseudomonadati</taxon>
        <taxon>Pseudomonadota</taxon>
        <taxon>Gammaproteobacteria</taxon>
        <taxon>Vibrionales</taxon>
        <taxon>Vibrionaceae</taxon>
        <taxon>Vibrio</taxon>
    </lineage>
</organism>
<dbReference type="Proteomes" id="UP000856022">
    <property type="component" value="Unassembled WGS sequence"/>
</dbReference>
<name>A0A8H9K3Y2_VIBPH</name>
<protein>
    <submittedName>
        <fullName evidence="1">Uncharacterized protein</fullName>
    </submittedName>
</protein>
<reference evidence="1" key="2">
    <citation type="submission" date="2019-12" db="EMBL/GenBank/DDBJ databases">
        <authorList>
            <consortium name="NCBI Pathogen Detection Project"/>
        </authorList>
    </citation>
    <scope>NUCLEOTIDE SEQUENCE</scope>
    <source>
        <strain evidence="1">1930</strain>
    </source>
</reference>
<comment type="caution">
    <text evidence="1">The sequence shown here is derived from an EMBL/GenBank/DDBJ whole genome shotgun (WGS) entry which is preliminary data.</text>
</comment>
<dbReference type="AlphaFoldDB" id="A0A8H9K3Y2"/>
<gene>
    <name evidence="1" type="ORF">I7278_26780</name>
</gene>
<sequence>MTNLNYSISGLKDLLTDLENLSTCIAGLPKEHVSASVLGELSEKQYELIQFVNGYCMMLQALEVNPSLLEE</sequence>
<proteinExistence type="predicted"/>
<reference evidence="1" key="1">
    <citation type="journal article" date="2018" name="Genome Biol.">
        <title>SKESA: strategic k-mer extension for scrupulous assemblies.</title>
        <authorList>
            <person name="Souvorov A."/>
            <person name="Agarwala R."/>
            <person name="Lipman D.J."/>
        </authorList>
    </citation>
    <scope>NUCLEOTIDE SEQUENCE</scope>
    <source>
        <strain evidence="1">1930</strain>
    </source>
</reference>